<dbReference type="PANTHER" id="PTHR38479:SF2">
    <property type="entry name" value="WINGED HELIX DNA-BINDING DOMAIN-CONTAINING PROTEIN"/>
    <property type="match status" value="1"/>
</dbReference>
<sequence>MTKLWLVGARQAGTNQPKFVAGEHYGGAMTLRPIDANERRARLAARHCLAPEFHAKDAVEAATSVVCLHGTDPATVYLSAWARVDDFEVPDLDRALYVDRSLVKHLAMRRTIFVFPRHVLPFAQAGASNRVAAAQRRSVAKDVEAAGLHTDGEQWLNEACTHVLAALSGGREATSTELRKEIPHIDSAMDYGAGKSWAGKIAFAPRVLTVLSASGKVVRASNNGAWRISRPSWAATESWLGAEIEPCSEDDGVRGLVDLWLRAFGPGTEADIKWWLGSTLKAVRAALHELSAVEVDLGGRTGYVMPDDVDEAPSVEPWGALLPSLDPTTMGWFERDWYLGSYKQALFDSNGNAGPTAWWDGRIVGTWWQDDDGAVTLHLLEDIGADGSAFLEREAARLNDWLGGVQVMPRFPTPLAKELSQGGGSNRRMR</sequence>
<name>A0A2X4TTY0_9NOCA</name>
<protein>
    <submittedName>
        <fullName evidence="1">Uncharacterized protein conserved in bacteria</fullName>
    </submittedName>
</protein>
<reference evidence="1 2" key="1">
    <citation type="submission" date="2018-06" db="EMBL/GenBank/DDBJ databases">
        <authorList>
            <consortium name="Pathogen Informatics"/>
            <person name="Doyle S."/>
        </authorList>
    </citation>
    <scope>NUCLEOTIDE SEQUENCE [LARGE SCALE GENOMIC DNA]</scope>
    <source>
        <strain evidence="1 2">NCTC10994</strain>
    </source>
</reference>
<dbReference type="KEGG" id="rcr:NCTC10994_01276"/>
<dbReference type="STRING" id="1219011.GCA_001895045_02120"/>
<accession>A0A2X4TTY0</accession>
<evidence type="ECO:0000313" key="1">
    <source>
        <dbReference type="EMBL" id="SQI29849.1"/>
    </source>
</evidence>
<dbReference type="EMBL" id="LS483468">
    <property type="protein sequence ID" value="SQI29849.1"/>
    <property type="molecule type" value="Genomic_DNA"/>
</dbReference>
<evidence type="ECO:0000313" key="2">
    <source>
        <dbReference type="Proteomes" id="UP000249091"/>
    </source>
</evidence>
<organism evidence="1 2">
    <name type="scientific">Rhodococcus coprophilus</name>
    <dbReference type="NCBI Taxonomy" id="38310"/>
    <lineage>
        <taxon>Bacteria</taxon>
        <taxon>Bacillati</taxon>
        <taxon>Actinomycetota</taxon>
        <taxon>Actinomycetes</taxon>
        <taxon>Mycobacteriales</taxon>
        <taxon>Nocardiaceae</taxon>
        <taxon>Rhodococcus</taxon>
    </lineage>
</organism>
<dbReference type="AlphaFoldDB" id="A0A2X4TTY0"/>
<proteinExistence type="predicted"/>
<dbReference type="Pfam" id="PF06224">
    <property type="entry name" value="AlkZ-like"/>
    <property type="match status" value="1"/>
</dbReference>
<dbReference type="Proteomes" id="UP000249091">
    <property type="component" value="Chromosome 1"/>
</dbReference>
<gene>
    <name evidence="1" type="ORF">NCTC10994_01276</name>
</gene>
<keyword evidence="2" id="KW-1185">Reference proteome</keyword>
<dbReference type="PANTHER" id="PTHR38479">
    <property type="entry name" value="LMO0824 PROTEIN"/>
    <property type="match status" value="1"/>
</dbReference>
<dbReference type="InterPro" id="IPR009351">
    <property type="entry name" value="AlkZ-like"/>
</dbReference>